<organism evidence="2 3">
    <name type="scientific">Roseimaritima ulvae</name>
    <dbReference type="NCBI Taxonomy" id="980254"/>
    <lineage>
        <taxon>Bacteria</taxon>
        <taxon>Pseudomonadati</taxon>
        <taxon>Planctomycetota</taxon>
        <taxon>Planctomycetia</taxon>
        <taxon>Pirellulales</taxon>
        <taxon>Pirellulaceae</taxon>
        <taxon>Roseimaritima</taxon>
    </lineage>
</organism>
<accession>A0A5B9QP76</accession>
<sequence>MNDKSDEGKNTKSSQTPANPQIGEQLDALADLCFQKLNGDESELDRRSEPLLKSLLMSGYVRQHGQNITASIETRVKKKYREQAMHRGGALSSITEGLQQQFDHLVKWESQQPRQETPSKPANISSATDA</sequence>
<evidence type="ECO:0000256" key="1">
    <source>
        <dbReference type="SAM" id="MobiDB-lite"/>
    </source>
</evidence>
<dbReference type="KEGG" id="rul:UC8_17470"/>
<feature type="compositionally biased region" description="Polar residues" evidence="1">
    <location>
        <begin position="109"/>
        <end position="130"/>
    </location>
</feature>
<evidence type="ECO:0000313" key="3">
    <source>
        <dbReference type="Proteomes" id="UP000325286"/>
    </source>
</evidence>
<feature type="region of interest" description="Disordered" evidence="1">
    <location>
        <begin position="105"/>
        <end position="130"/>
    </location>
</feature>
<dbReference type="AlphaFoldDB" id="A0A5B9QP76"/>
<feature type="region of interest" description="Disordered" evidence="1">
    <location>
        <begin position="1"/>
        <end position="24"/>
    </location>
</feature>
<feature type="compositionally biased region" description="Basic and acidic residues" evidence="1">
    <location>
        <begin position="1"/>
        <end position="10"/>
    </location>
</feature>
<gene>
    <name evidence="2" type="ORF">UC8_17470</name>
</gene>
<protein>
    <submittedName>
        <fullName evidence="2">Uncharacterized protein</fullName>
    </submittedName>
</protein>
<dbReference type="Proteomes" id="UP000325286">
    <property type="component" value="Chromosome"/>
</dbReference>
<name>A0A5B9QP76_9BACT</name>
<proteinExistence type="predicted"/>
<dbReference type="OrthoDB" id="274016at2"/>
<reference evidence="2 3" key="1">
    <citation type="submission" date="2019-08" db="EMBL/GenBank/DDBJ databases">
        <title>Deep-cultivation of Planctomycetes and their phenomic and genomic characterization uncovers novel biology.</title>
        <authorList>
            <person name="Wiegand S."/>
            <person name="Jogler M."/>
            <person name="Boedeker C."/>
            <person name="Pinto D."/>
            <person name="Vollmers J."/>
            <person name="Rivas-Marin E."/>
            <person name="Kohn T."/>
            <person name="Peeters S.H."/>
            <person name="Heuer A."/>
            <person name="Rast P."/>
            <person name="Oberbeckmann S."/>
            <person name="Bunk B."/>
            <person name="Jeske O."/>
            <person name="Meyerdierks A."/>
            <person name="Storesund J.E."/>
            <person name="Kallscheuer N."/>
            <person name="Luecker S."/>
            <person name="Lage O.M."/>
            <person name="Pohl T."/>
            <person name="Merkel B.J."/>
            <person name="Hornburger P."/>
            <person name="Mueller R.-W."/>
            <person name="Bruemmer F."/>
            <person name="Labrenz M."/>
            <person name="Spormann A.M."/>
            <person name="Op den Camp H."/>
            <person name="Overmann J."/>
            <person name="Amann R."/>
            <person name="Jetten M.S.M."/>
            <person name="Mascher T."/>
            <person name="Medema M.H."/>
            <person name="Devos D.P."/>
            <person name="Kaster A.-K."/>
            <person name="Ovreas L."/>
            <person name="Rohde M."/>
            <person name="Galperin M.Y."/>
            <person name="Jogler C."/>
        </authorList>
    </citation>
    <scope>NUCLEOTIDE SEQUENCE [LARGE SCALE GENOMIC DNA]</scope>
    <source>
        <strain evidence="2 3">UC8</strain>
    </source>
</reference>
<dbReference type="EMBL" id="CP042914">
    <property type="protein sequence ID" value="QEG39749.1"/>
    <property type="molecule type" value="Genomic_DNA"/>
</dbReference>
<evidence type="ECO:0000313" key="2">
    <source>
        <dbReference type="EMBL" id="QEG39749.1"/>
    </source>
</evidence>
<keyword evidence="3" id="KW-1185">Reference proteome</keyword>